<dbReference type="EMBL" id="BK059091">
    <property type="protein sequence ID" value="DAE28839.1"/>
    <property type="molecule type" value="Genomic_DNA"/>
</dbReference>
<protein>
    <submittedName>
        <fullName evidence="1">Uncharacterized protein</fullName>
    </submittedName>
</protein>
<organism evidence="1">
    <name type="scientific">virus sp. ctmTa7</name>
    <dbReference type="NCBI Taxonomy" id="2828255"/>
    <lineage>
        <taxon>Viruses</taxon>
    </lineage>
</organism>
<accession>A0A8S5RBW3</accession>
<sequence length="35" mass="4313">MLYNLMLITSHVYHIDILYFDMDVYLARLPFCLKF</sequence>
<evidence type="ECO:0000313" key="1">
    <source>
        <dbReference type="EMBL" id="DAE28839.1"/>
    </source>
</evidence>
<proteinExistence type="predicted"/>
<reference evidence="1" key="1">
    <citation type="journal article" date="2021" name="Proc. Natl. Acad. Sci. U.S.A.">
        <title>A Catalog of Tens of Thousands of Viruses from Human Metagenomes Reveals Hidden Associations with Chronic Diseases.</title>
        <authorList>
            <person name="Tisza M.J."/>
            <person name="Buck C.B."/>
        </authorList>
    </citation>
    <scope>NUCLEOTIDE SEQUENCE</scope>
    <source>
        <strain evidence="1">CtmTa7</strain>
    </source>
</reference>
<name>A0A8S5RBW3_9VIRU</name>